<dbReference type="EMBL" id="JAYMYQ010000005">
    <property type="protein sequence ID" value="KAK7328964.1"/>
    <property type="molecule type" value="Genomic_DNA"/>
</dbReference>
<proteinExistence type="predicted"/>
<reference evidence="1 2" key="1">
    <citation type="submission" date="2024-01" db="EMBL/GenBank/DDBJ databases">
        <title>The genomes of 5 underutilized Papilionoideae crops provide insights into root nodulation and disease resistanc.</title>
        <authorList>
            <person name="Jiang F."/>
        </authorList>
    </citation>
    <scope>NUCLEOTIDE SEQUENCE [LARGE SCALE GENOMIC DNA]</scope>
    <source>
        <strain evidence="1">LVBAO_FW01</strain>
        <tissue evidence="1">Leaves</tissue>
    </source>
</reference>
<evidence type="ECO:0000313" key="2">
    <source>
        <dbReference type="Proteomes" id="UP001367508"/>
    </source>
</evidence>
<accession>A0AAN9L4E2</accession>
<keyword evidence="2" id="KW-1185">Reference proteome</keyword>
<protein>
    <submittedName>
        <fullName evidence="1">Uncharacterized protein</fullName>
    </submittedName>
</protein>
<dbReference type="Proteomes" id="UP001367508">
    <property type="component" value="Unassembled WGS sequence"/>
</dbReference>
<name>A0AAN9L4E2_CANGL</name>
<organism evidence="1 2">
    <name type="scientific">Canavalia gladiata</name>
    <name type="common">Sword bean</name>
    <name type="synonym">Dolichos gladiatus</name>
    <dbReference type="NCBI Taxonomy" id="3824"/>
    <lineage>
        <taxon>Eukaryota</taxon>
        <taxon>Viridiplantae</taxon>
        <taxon>Streptophyta</taxon>
        <taxon>Embryophyta</taxon>
        <taxon>Tracheophyta</taxon>
        <taxon>Spermatophyta</taxon>
        <taxon>Magnoliopsida</taxon>
        <taxon>eudicotyledons</taxon>
        <taxon>Gunneridae</taxon>
        <taxon>Pentapetalae</taxon>
        <taxon>rosids</taxon>
        <taxon>fabids</taxon>
        <taxon>Fabales</taxon>
        <taxon>Fabaceae</taxon>
        <taxon>Papilionoideae</taxon>
        <taxon>50 kb inversion clade</taxon>
        <taxon>NPAAA clade</taxon>
        <taxon>indigoferoid/millettioid clade</taxon>
        <taxon>Phaseoleae</taxon>
        <taxon>Canavalia</taxon>
    </lineage>
</organism>
<evidence type="ECO:0000313" key="1">
    <source>
        <dbReference type="EMBL" id="KAK7328964.1"/>
    </source>
</evidence>
<gene>
    <name evidence="1" type="ORF">VNO77_23104</name>
</gene>
<dbReference type="AlphaFoldDB" id="A0AAN9L4E2"/>
<sequence>MHKARVLNIEFEANLHELHGVAWGLERTTNVRMGFVALCIALLALAKSWGHLQAFGLEPSKCVLGHGPLEARAWQRLKVVQSKV</sequence>
<comment type="caution">
    <text evidence="1">The sequence shown here is derived from an EMBL/GenBank/DDBJ whole genome shotgun (WGS) entry which is preliminary data.</text>
</comment>